<dbReference type="InterPro" id="IPR011006">
    <property type="entry name" value="CheY-like_superfamily"/>
</dbReference>
<dbReference type="PANTHER" id="PTHR44591:SF24">
    <property type="entry name" value="PROTEIN-GLUTAMATE METHYLESTERASE_PROTEIN-GLUTAMINE GLUTAMINASE 1"/>
    <property type="match status" value="1"/>
</dbReference>
<protein>
    <submittedName>
        <fullName evidence="5">Chemotaxis response regulator containing a CheY-like receiver domain and a methylesterase domain</fullName>
    </submittedName>
</protein>
<evidence type="ECO:0000256" key="2">
    <source>
        <dbReference type="ARBA" id="ARBA00022553"/>
    </source>
</evidence>
<sequence length="338" mass="36880">MTIPILICDDSGVARKQMAKSLPAGWDVEVNFAANGQEAIDMIHQGLGDVLFLDLNMPVMDGYQTLEVISKEELPTVVIVVSGDIQPDAKKRVIGLGAFDFIKKPINSDELTAILQKTGLYAETDEPAQAAAPAVDRAASHQGSISMFDAFQEVANVAMGQAADLLARLLDVFVLLPIPRVNLLEISELQMALQATEDNDTYSGVCQGFIGSGIAGEAFLLFHDSSFKDMAKLMRYDGKLNELVELELLMDVSSVLIGACIKGIAEQLDIAFSQGHPVVLGQHVNVGDLLSNNNWRWTKTLAIEICYSIENYNINCDLLLLFTEDSLPVFRDKVAYLI</sequence>
<dbReference type="PANTHER" id="PTHR44591">
    <property type="entry name" value="STRESS RESPONSE REGULATOR PROTEIN 1"/>
    <property type="match status" value="1"/>
</dbReference>
<dbReference type="SUPFAM" id="SSF103039">
    <property type="entry name" value="CheC-like"/>
    <property type="match status" value="1"/>
</dbReference>
<dbReference type="InterPro" id="IPR001789">
    <property type="entry name" value="Sig_transdc_resp-reg_receiver"/>
</dbReference>
<organism evidence="5 6">
    <name type="scientific">Hahella chejuensis (strain KCTC 2396)</name>
    <dbReference type="NCBI Taxonomy" id="349521"/>
    <lineage>
        <taxon>Bacteria</taxon>
        <taxon>Pseudomonadati</taxon>
        <taxon>Pseudomonadota</taxon>
        <taxon>Gammaproteobacteria</taxon>
        <taxon>Oceanospirillales</taxon>
        <taxon>Hahellaceae</taxon>
        <taxon>Hahella</taxon>
    </lineage>
</organism>
<feature type="modified residue" description="4-aspartylphosphate" evidence="3">
    <location>
        <position position="54"/>
    </location>
</feature>
<reference evidence="5 6" key="1">
    <citation type="journal article" date="2005" name="Nucleic Acids Res.">
        <title>Genomic blueprint of Hahella chejuensis, a marine microbe producing an algicidal agent.</title>
        <authorList>
            <person name="Jeong H."/>
            <person name="Yim J.H."/>
            <person name="Lee C."/>
            <person name="Choi S.-H."/>
            <person name="Park Y.K."/>
            <person name="Yoon S.H."/>
            <person name="Hur C.-G."/>
            <person name="Kang H.-Y."/>
            <person name="Kim D."/>
            <person name="Lee H.H."/>
            <person name="Park K.H."/>
            <person name="Park S.-H."/>
            <person name="Park H.-S."/>
            <person name="Lee H.K."/>
            <person name="Oh T.K."/>
            <person name="Kim J.F."/>
        </authorList>
    </citation>
    <scope>NUCLEOTIDE SEQUENCE [LARGE SCALE GENOMIC DNA]</scope>
    <source>
        <strain evidence="5 6">KCTC 2396</strain>
    </source>
</reference>
<dbReference type="GO" id="GO:0000160">
    <property type="term" value="P:phosphorelay signal transduction system"/>
    <property type="evidence" value="ECO:0007669"/>
    <property type="project" value="InterPro"/>
</dbReference>
<dbReference type="AlphaFoldDB" id="Q2SLF9"/>
<dbReference type="STRING" id="349521.HCH_01662"/>
<dbReference type="OrthoDB" id="281471at2"/>
<dbReference type="SMART" id="SM00448">
    <property type="entry name" value="REC"/>
    <property type="match status" value="1"/>
</dbReference>
<dbReference type="PROSITE" id="PS50110">
    <property type="entry name" value="RESPONSE_REGULATORY"/>
    <property type="match status" value="1"/>
</dbReference>
<dbReference type="RefSeq" id="WP_011395587.1">
    <property type="nucleotide sequence ID" value="NC_007645.1"/>
</dbReference>
<accession>Q2SLF9</accession>
<dbReference type="SUPFAM" id="SSF52172">
    <property type="entry name" value="CheY-like"/>
    <property type="match status" value="1"/>
</dbReference>
<dbReference type="CDD" id="cd17910">
    <property type="entry name" value="CheC_ClassII"/>
    <property type="match status" value="1"/>
</dbReference>
<evidence type="ECO:0000259" key="4">
    <source>
        <dbReference type="PROSITE" id="PS50110"/>
    </source>
</evidence>
<dbReference type="Pfam" id="PF00072">
    <property type="entry name" value="Response_reg"/>
    <property type="match status" value="1"/>
</dbReference>
<dbReference type="InterPro" id="IPR050595">
    <property type="entry name" value="Bact_response_regulator"/>
</dbReference>
<dbReference type="CDD" id="cd17593">
    <property type="entry name" value="REC_CheC-like"/>
    <property type="match status" value="1"/>
</dbReference>
<dbReference type="Proteomes" id="UP000000238">
    <property type="component" value="Chromosome"/>
</dbReference>
<dbReference type="Gene3D" id="3.40.50.2300">
    <property type="match status" value="1"/>
</dbReference>
<keyword evidence="2 3" id="KW-0597">Phosphoprotein</keyword>
<gene>
    <name evidence="5" type="ordered locus">HCH_01662</name>
</gene>
<evidence type="ECO:0000313" key="6">
    <source>
        <dbReference type="Proteomes" id="UP000000238"/>
    </source>
</evidence>
<dbReference type="HOGENOM" id="CLU_848985_0_0_6"/>
<dbReference type="EMBL" id="CP000155">
    <property type="protein sequence ID" value="ABC28515.1"/>
    <property type="molecule type" value="Genomic_DNA"/>
</dbReference>
<dbReference type="eggNOG" id="COG1776">
    <property type="taxonomic scope" value="Bacteria"/>
</dbReference>
<dbReference type="GO" id="GO:0006935">
    <property type="term" value="P:chemotaxis"/>
    <property type="evidence" value="ECO:0007669"/>
    <property type="project" value="UniProtKB-KW"/>
</dbReference>
<dbReference type="KEGG" id="hch:HCH_01662"/>
<feature type="domain" description="Response regulatory" evidence="4">
    <location>
        <begin position="4"/>
        <end position="119"/>
    </location>
</feature>
<keyword evidence="6" id="KW-1185">Reference proteome</keyword>
<keyword evidence="1" id="KW-0145">Chemotaxis</keyword>
<evidence type="ECO:0000313" key="5">
    <source>
        <dbReference type="EMBL" id="ABC28515.1"/>
    </source>
</evidence>
<proteinExistence type="predicted"/>
<dbReference type="InterPro" id="IPR028976">
    <property type="entry name" value="CheC-like_sf"/>
</dbReference>
<evidence type="ECO:0000256" key="3">
    <source>
        <dbReference type="PROSITE-ProRule" id="PRU00169"/>
    </source>
</evidence>
<dbReference type="eggNOG" id="COG2201">
    <property type="taxonomic scope" value="Bacteria"/>
</dbReference>
<evidence type="ECO:0000256" key="1">
    <source>
        <dbReference type="ARBA" id="ARBA00022500"/>
    </source>
</evidence>
<name>Q2SLF9_HAHCH</name>
<dbReference type="Gene3D" id="3.40.1550.10">
    <property type="entry name" value="CheC-like"/>
    <property type="match status" value="1"/>
</dbReference>